<evidence type="ECO:0008006" key="3">
    <source>
        <dbReference type="Google" id="ProtNLM"/>
    </source>
</evidence>
<gene>
    <name evidence="1" type="ORF">AAG570_003993</name>
</gene>
<protein>
    <recommendedName>
        <fullName evidence="3">CUB domain-containing protein</fullName>
    </recommendedName>
</protein>
<dbReference type="SUPFAM" id="SSF49854">
    <property type="entry name" value="Spermadhesin, CUB domain"/>
    <property type="match status" value="1"/>
</dbReference>
<dbReference type="InterPro" id="IPR035914">
    <property type="entry name" value="Sperma_CUB_dom_sf"/>
</dbReference>
<dbReference type="EMBL" id="JBFDAA010000015">
    <property type="protein sequence ID" value="KAL1117678.1"/>
    <property type="molecule type" value="Genomic_DNA"/>
</dbReference>
<keyword evidence="2" id="KW-1185">Reference proteome</keyword>
<name>A0ABD0YF35_9HEMI</name>
<dbReference type="Gene3D" id="2.60.120.290">
    <property type="entry name" value="Spermadhesin, CUB domain"/>
    <property type="match status" value="1"/>
</dbReference>
<dbReference type="Proteomes" id="UP001558652">
    <property type="component" value="Unassembled WGS sequence"/>
</dbReference>
<sequence length="101" mass="11788">CEAVSASDYVEFSNFLAPDRKYTRHCGQLSPFHVESEKKFFRVTFRSNDRLDSTGFNATYQFVQMDEILTRPPQNTNSSKMLTCKHFCYLDNFRIEGIIVT</sequence>
<comment type="caution">
    <text evidence="1">The sequence shown here is derived from an EMBL/GenBank/DDBJ whole genome shotgun (WGS) entry which is preliminary data.</text>
</comment>
<dbReference type="AlphaFoldDB" id="A0ABD0YF35"/>
<proteinExistence type="predicted"/>
<reference evidence="1 2" key="1">
    <citation type="submission" date="2024-07" db="EMBL/GenBank/DDBJ databases">
        <title>Chromosome-level genome assembly of the water stick insect Ranatra chinensis (Heteroptera: Nepidae).</title>
        <authorList>
            <person name="Liu X."/>
        </authorList>
    </citation>
    <scope>NUCLEOTIDE SEQUENCE [LARGE SCALE GENOMIC DNA]</scope>
    <source>
        <strain evidence="1">Cailab_2021Rc</strain>
        <tissue evidence="1">Muscle</tissue>
    </source>
</reference>
<evidence type="ECO:0000313" key="1">
    <source>
        <dbReference type="EMBL" id="KAL1117678.1"/>
    </source>
</evidence>
<evidence type="ECO:0000313" key="2">
    <source>
        <dbReference type="Proteomes" id="UP001558652"/>
    </source>
</evidence>
<accession>A0ABD0YF35</accession>
<organism evidence="1 2">
    <name type="scientific">Ranatra chinensis</name>
    <dbReference type="NCBI Taxonomy" id="642074"/>
    <lineage>
        <taxon>Eukaryota</taxon>
        <taxon>Metazoa</taxon>
        <taxon>Ecdysozoa</taxon>
        <taxon>Arthropoda</taxon>
        <taxon>Hexapoda</taxon>
        <taxon>Insecta</taxon>
        <taxon>Pterygota</taxon>
        <taxon>Neoptera</taxon>
        <taxon>Paraneoptera</taxon>
        <taxon>Hemiptera</taxon>
        <taxon>Heteroptera</taxon>
        <taxon>Panheteroptera</taxon>
        <taxon>Nepomorpha</taxon>
        <taxon>Nepidae</taxon>
        <taxon>Ranatrinae</taxon>
        <taxon>Ranatra</taxon>
    </lineage>
</organism>
<feature type="non-terminal residue" evidence="1">
    <location>
        <position position="1"/>
    </location>
</feature>